<feature type="transmembrane region" description="Helical" evidence="1">
    <location>
        <begin position="238"/>
        <end position="256"/>
    </location>
</feature>
<feature type="transmembrane region" description="Helical" evidence="1">
    <location>
        <begin position="38"/>
        <end position="65"/>
    </location>
</feature>
<comment type="caution">
    <text evidence="2">The sequence shown here is derived from an EMBL/GenBank/DDBJ whole genome shotgun (WGS) entry which is preliminary data.</text>
</comment>
<feature type="transmembrane region" description="Helical" evidence="1">
    <location>
        <begin position="6"/>
        <end position="26"/>
    </location>
</feature>
<dbReference type="EMBL" id="JARO02012001">
    <property type="protein sequence ID" value="KPP59537.1"/>
    <property type="molecule type" value="Genomic_DNA"/>
</dbReference>
<evidence type="ECO:0000313" key="3">
    <source>
        <dbReference type="Proteomes" id="UP000034805"/>
    </source>
</evidence>
<reference evidence="2 3" key="1">
    <citation type="submission" date="2015-08" db="EMBL/GenBank/DDBJ databases">
        <title>The genome of the Asian arowana (Scleropages formosus).</title>
        <authorList>
            <person name="Tan M.H."/>
            <person name="Gan H.M."/>
            <person name="Croft L.J."/>
            <person name="Austin C.M."/>
        </authorList>
    </citation>
    <scope>NUCLEOTIDE SEQUENCE [LARGE SCALE GENOMIC DNA]</scope>
    <source>
        <strain evidence="2">Aro1</strain>
    </source>
</reference>
<protein>
    <submittedName>
        <fullName evidence="2">Uncharacterized protein</fullName>
    </submittedName>
</protein>
<feature type="transmembrane region" description="Helical" evidence="1">
    <location>
        <begin position="77"/>
        <end position="100"/>
    </location>
</feature>
<keyword evidence="1" id="KW-0812">Transmembrane</keyword>
<name>A0A0N8JVZ8_SCLFO</name>
<evidence type="ECO:0000313" key="2">
    <source>
        <dbReference type="EMBL" id="KPP59537.1"/>
    </source>
</evidence>
<proteinExistence type="predicted"/>
<evidence type="ECO:0000256" key="1">
    <source>
        <dbReference type="SAM" id="Phobius"/>
    </source>
</evidence>
<feature type="non-terminal residue" evidence="2">
    <location>
        <position position="409"/>
    </location>
</feature>
<keyword evidence="1" id="KW-0472">Membrane</keyword>
<gene>
    <name evidence="2" type="ORF">Z043_122530</name>
</gene>
<dbReference type="AlphaFoldDB" id="A0A0N8JVZ8"/>
<accession>A0A0N8JVZ8</accession>
<dbReference type="Proteomes" id="UP000034805">
    <property type="component" value="Unassembled WGS sequence"/>
</dbReference>
<feature type="transmembrane region" description="Helical" evidence="1">
    <location>
        <begin position="177"/>
        <end position="200"/>
    </location>
</feature>
<organism evidence="2 3">
    <name type="scientific">Scleropages formosus</name>
    <name type="common">Asian bonytongue</name>
    <name type="synonym">Osteoglossum formosum</name>
    <dbReference type="NCBI Taxonomy" id="113540"/>
    <lineage>
        <taxon>Eukaryota</taxon>
        <taxon>Metazoa</taxon>
        <taxon>Chordata</taxon>
        <taxon>Craniata</taxon>
        <taxon>Vertebrata</taxon>
        <taxon>Euteleostomi</taxon>
        <taxon>Actinopterygii</taxon>
        <taxon>Neopterygii</taxon>
        <taxon>Teleostei</taxon>
        <taxon>Osteoglossocephala</taxon>
        <taxon>Osteoglossomorpha</taxon>
        <taxon>Osteoglossiformes</taxon>
        <taxon>Osteoglossidae</taxon>
        <taxon>Scleropages</taxon>
    </lineage>
</organism>
<sequence>MDVMDGVLETAVALGLCKVACSLLFLPAVKTSPSAVSLCCSALLLFTDLAVTAFLALLWLLGFWLPPLTSSSDAIALRFLLFLGHTYGEVLLLTIPFVAVETACRLQWPLSGGREAGCVALQGRNRATGSWRGCEETERLQGACTHDGQNPGRGGCGAWDGEMDAVHWQREGQRESLLHISGFLCCLLIWVLCSLCSGPHWGPEVQCTEACLLASGSLSACLPNLPAVTLPAVRDPSVTLFSLALLVAMALVLRGLRKGPSHSKPCLPGLEVGKSKCAQKEELQPATLHTSPGTAVVTLVVLCRTPAASAEETPHGHRCHGHDICHPVLPTCAESPDDHSSLFIHPHSGPLTRTCSECTVLRHVARALDTCCPRAASAPHQTPDGERHAKHLQRRQYISYWEGRLITAL</sequence>
<keyword evidence="1" id="KW-1133">Transmembrane helix</keyword>